<organism evidence="1 2">
    <name type="scientific">Persea americana</name>
    <name type="common">Avocado</name>
    <dbReference type="NCBI Taxonomy" id="3435"/>
    <lineage>
        <taxon>Eukaryota</taxon>
        <taxon>Viridiplantae</taxon>
        <taxon>Streptophyta</taxon>
        <taxon>Embryophyta</taxon>
        <taxon>Tracheophyta</taxon>
        <taxon>Spermatophyta</taxon>
        <taxon>Magnoliopsida</taxon>
        <taxon>Magnoliidae</taxon>
        <taxon>Laurales</taxon>
        <taxon>Lauraceae</taxon>
        <taxon>Persea</taxon>
    </lineage>
</organism>
<evidence type="ECO:0000313" key="2">
    <source>
        <dbReference type="Proteomes" id="UP001234297"/>
    </source>
</evidence>
<reference evidence="1 2" key="1">
    <citation type="journal article" date="2022" name="Hortic Res">
        <title>A haplotype resolved chromosomal level avocado genome allows analysis of novel avocado genes.</title>
        <authorList>
            <person name="Nath O."/>
            <person name="Fletcher S.J."/>
            <person name="Hayward A."/>
            <person name="Shaw L.M."/>
            <person name="Masouleh A.K."/>
            <person name="Furtado A."/>
            <person name="Henry R.J."/>
            <person name="Mitter N."/>
        </authorList>
    </citation>
    <scope>NUCLEOTIDE SEQUENCE [LARGE SCALE GENOMIC DNA]</scope>
    <source>
        <strain evidence="2">cv. Hass</strain>
    </source>
</reference>
<gene>
    <name evidence="1" type="ORF">MRB53_014673</name>
</gene>
<accession>A0ACC2KBU6</accession>
<protein>
    <submittedName>
        <fullName evidence="1">Uncharacterized protein</fullName>
    </submittedName>
</protein>
<comment type="caution">
    <text evidence="1">The sequence shown here is derived from an EMBL/GenBank/DDBJ whole genome shotgun (WGS) entry which is preliminary data.</text>
</comment>
<evidence type="ECO:0000313" key="1">
    <source>
        <dbReference type="EMBL" id="KAJ8618487.1"/>
    </source>
</evidence>
<name>A0ACC2KBU6_PERAE</name>
<proteinExistence type="predicted"/>
<dbReference type="Proteomes" id="UP001234297">
    <property type="component" value="Chromosome 4"/>
</dbReference>
<keyword evidence="2" id="KW-1185">Reference proteome</keyword>
<sequence length="389" mass="41689">MAANSNTGVPQGAIQASVFNDHVFSLLSGARNVSIGMTLPVGSSGGVNSSTGMILPVGSSGGINSSTGMILPVGSSGGISSSTGMILAVESSGGINSSTGMDPTENSSGMSNMTGLVPGGCSSSGLLLDMVPGLSQDNGMVVDWSIKEQSILEEGLVRYAEESNIMRYIKIAAKLPDKTVRDVALRCRWMTDNLQNDKGKRRKLEDYCTGRKMKDKKVMLLCFWMVIMDTGKQKQKTGILKMVLLQEKLMDSSLKANIPPSPPLHTATCSFAIHHVNQNDHLSCKVPSVGGATIHLLDENAQVFNQITTNLASFKIQENFDLFYRARNNITSILNDMRNTPGIMSRMSPLPVSLNEELTSIALPNPSQVISQAPAFGAPGYIYLKQEPR</sequence>
<dbReference type="EMBL" id="CM056812">
    <property type="protein sequence ID" value="KAJ8618487.1"/>
    <property type="molecule type" value="Genomic_DNA"/>
</dbReference>